<dbReference type="Proteomes" id="UP001476282">
    <property type="component" value="Unassembled WGS sequence"/>
</dbReference>
<dbReference type="EMBL" id="BAABRI010000036">
    <property type="protein sequence ID" value="GAA5484808.1"/>
    <property type="molecule type" value="Genomic_DNA"/>
</dbReference>
<evidence type="ECO:0000313" key="1">
    <source>
        <dbReference type="EMBL" id="GAA5484808.1"/>
    </source>
</evidence>
<sequence length="172" mass="19380">MTGGPTLLCKEMRPIATLIAVLIIGTSLAEEVKPASEFSPWMKLSVRVQNVALVFQRLNPSGQPDPSFFTDDLKEIDRLLSVLVSEGILTKSVVKLRPPKGRDKDYDRIMEFTEKLAETYGQYVALELMDLGLRRRLSAMDEDEPLVLNVHLPSDQLKAFRALVREYDMAAE</sequence>
<keyword evidence="2" id="KW-1185">Reference proteome</keyword>
<gene>
    <name evidence="1" type="ORF">Hsar01_04057</name>
</gene>
<accession>A0ABP9UTF9</accession>
<protein>
    <recommendedName>
        <fullName evidence="3">DUF4174 domain-containing protein</fullName>
    </recommendedName>
</protein>
<reference evidence="1 2" key="1">
    <citation type="submission" date="2024-02" db="EMBL/GenBank/DDBJ databases">
        <title>Haloferula sargassicola NBRC 104335.</title>
        <authorList>
            <person name="Ichikawa N."/>
            <person name="Katano-Makiyama Y."/>
            <person name="Hidaka K."/>
        </authorList>
    </citation>
    <scope>NUCLEOTIDE SEQUENCE [LARGE SCALE GENOMIC DNA]</scope>
    <source>
        <strain evidence="1 2">NBRC 104335</strain>
    </source>
</reference>
<comment type="caution">
    <text evidence="1">The sequence shown here is derived from an EMBL/GenBank/DDBJ whole genome shotgun (WGS) entry which is preliminary data.</text>
</comment>
<evidence type="ECO:0008006" key="3">
    <source>
        <dbReference type="Google" id="ProtNLM"/>
    </source>
</evidence>
<organism evidence="1 2">
    <name type="scientific">Haloferula sargassicola</name>
    <dbReference type="NCBI Taxonomy" id="490096"/>
    <lineage>
        <taxon>Bacteria</taxon>
        <taxon>Pseudomonadati</taxon>
        <taxon>Verrucomicrobiota</taxon>
        <taxon>Verrucomicrobiia</taxon>
        <taxon>Verrucomicrobiales</taxon>
        <taxon>Verrucomicrobiaceae</taxon>
        <taxon>Haloferula</taxon>
    </lineage>
</organism>
<evidence type="ECO:0000313" key="2">
    <source>
        <dbReference type="Proteomes" id="UP001476282"/>
    </source>
</evidence>
<proteinExistence type="predicted"/>
<name>A0ABP9UTF9_9BACT</name>